<dbReference type="PANTHER" id="PTHR19879">
    <property type="entry name" value="TRANSCRIPTION INITIATION FACTOR TFIID"/>
    <property type="match status" value="1"/>
</dbReference>
<dbReference type="GO" id="GO:0007166">
    <property type="term" value="P:cell surface receptor signaling pathway"/>
    <property type="evidence" value="ECO:0007669"/>
    <property type="project" value="InterPro"/>
</dbReference>
<dbReference type="InterPro" id="IPR055440">
    <property type="entry name" value="Beta-prop_WDR90_4th"/>
</dbReference>
<dbReference type="CDD" id="cd00200">
    <property type="entry name" value="WD40"/>
    <property type="match status" value="2"/>
</dbReference>
<feature type="repeat" description="WD" evidence="3">
    <location>
        <begin position="1238"/>
        <end position="1279"/>
    </location>
</feature>
<proteinExistence type="predicted"/>
<dbReference type="PANTHER" id="PTHR19879:SF9">
    <property type="entry name" value="TRANSCRIPTION INITIATION FACTOR TFIID SUBUNIT 5"/>
    <property type="match status" value="1"/>
</dbReference>
<evidence type="ECO:0000256" key="1">
    <source>
        <dbReference type="ARBA" id="ARBA00022574"/>
    </source>
</evidence>
<keyword evidence="1 3" id="KW-0853">WD repeat</keyword>
<dbReference type="InterPro" id="IPR059179">
    <property type="entry name" value="MLKL-like_MCAfunc"/>
</dbReference>
<feature type="domain" description="Nephrocystin 3-like N-terminal" evidence="5">
    <location>
        <begin position="413"/>
        <end position="458"/>
    </location>
</feature>
<feature type="repeat" description="WD" evidence="3">
    <location>
        <begin position="1645"/>
        <end position="1686"/>
    </location>
</feature>
<dbReference type="EMBL" id="CDMZ01001628">
    <property type="protein sequence ID" value="CEM35397.1"/>
    <property type="molecule type" value="Genomic_DNA"/>
</dbReference>
<dbReference type="Pfam" id="PF23342">
    <property type="entry name" value="WDR90_beta-prop_4th"/>
    <property type="match status" value="1"/>
</dbReference>
<feature type="repeat" description="WD" evidence="3">
    <location>
        <begin position="1364"/>
        <end position="1405"/>
    </location>
</feature>
<dbReference type="SUPFAM" id="SSF50978">
    <property type="entry name" value="WD40 repeat-like"/>
    <property type="match status" value="3"/>
</dbReference>
<dbReference type="PRINTS" id="PR00320">
    <property type="entry name" value="GPROTEINBRPT"/>
</dbReference>
<dbReference type="PROSITE" id="PS50082">
    <property type="entry name" value="WD_REPEATS_2"/>
    <property type="match status" value="15"/>
</dbReference>
<reference evidence="6" key="1">
    <citation type="submission" date="2014-11" db="EMBL/GenBank/DDBJ databases">
        <authorList>
            <person name="Otto D Thomas"/>
            <person name="Naeem Raeece"/>
        </authorList>
    </citation>
    <scope>NUCLEOTIDE SEQUENCE</scope>
</reference>
<dbReference type="PROSITE" id="PS50294">
    <property type="entry name" value="WD_REPEATS_REGION"/>
    <property type="match status" value="14"/>
</dbReference>
<feature type="repeat" description="WD" evidence="3">
    <location>
        <begin position="1152"/>
        <end position="1193"/>
    </location>
</feature>
<dbReference type="Gene3D" id="2.130.10.10">
    <property type="entry name" value="YVTN repeat-like/Quinoprotein amine dehydrogenase"/>
    <property type="match status" value="4"/>
</dbReference>
<dbReference type="InterPro" id="IPR020472">
    <property type="entry name" value="WD40_PAC1"/>
</dbReference>
<dbReference type="Pfam" id="PF00400">
    <property type="entry name" value="WD40"/>
    <property type="match status" value="10"/>
</dbReference>
<feature type="repeat" description="WD" evidence="3">
    <location>
        <begin position="1535"/>
        <end position="1568"/>
    </location>
</feature>
<dbReference type="InterPro" id="IPR036537">
    <property type="entry name" value="Adaptor_Cbl_N_dom_sf"/>
</dbReference>
<evidence type="ECO:0000256" key="3">
    <source>
        <dbReference type="PROSITE-ProRule" id="PRU00221"/>
    </source>
</evidence>
<feature type="repeat" description="WD" evidence="3">
    <location>
        <begin position="1687"/>
        <end position="1718"/>
    </location>
</feature>
<dbReference type="GO" id="GO:0035097">
    <property type="term" value="C:histone methyltransferase complex"/>
    <property type="evidence" value="ECO:0007669"/>
    <property type="project" value="UniProtKB-ARBA"/>
</dbReference>
<dbReference type="InterPro" id="IPR036322">
    <property type="entry name" value="WD40_repeat_dom_sf"/>
</dbReference>
<feature type="repeat" description="WD" evidence="3">
    <location>
        <begin position="1603"/>
        <end position="1644"/>
    </location>
</feature>
<evidence type="ECO:0000259" key="5">
    <source>
        <dbReference type="Pfam" id="PF24883"/>
    </source>
</evidence>
<feature type="repeat" description="WD" evidence="3">
    <location>
        <begin position="1110"/>
        <end position="1151"/>
    </location>
</feature>
<dbReference type="CDD" id="cd21037">
    <property type="entry name" value="MLKL_NTD"/>
    <property type="match status" value="1"/>
</dbReference>
<dbReference type="Pfam" id="PF24883">
    <property type="entry name" value="NPHP3_N"/>
    <property type="match status" value="1"/>
</dbReference>
<dbReference type="InterPro" id="IPR001680">
    <property type="entry name" value="WD40_rpt"/>
</dbReference>
<evidence type="ECO:0000313" key="6">
    <source>
        <dbReference type="EMBL" id="CEM35397.1"/>
    </source>
</evidence>
<feature type="repeat" description="WD" evidence="3">
    <location>
        <begin position="1406"/>
        <end position="1447"/>
    </location>
</feature>
<accession>A0A0G4GWN5</accession>
<protein>
    <submittedName>
        <fullName evidence="6">Uncharacterized protein</fullName>
    </submittedName>
</protein>
<sequence>MGARCCSNALRSSPSHPASRCSHRFDPQDSLISELEDPGSPSAIVLFAGDGDDRLNEINRHLQVASEVLQDVDTLAESFSNIADSNWVPGMLSSVVLKEVGHFTSAFSDLAQSLPFVGIAVKLVSTTISQVQKVRDNKAQVFRLARDIKIVVRYFPQHVAALRAFTLPDADPERREEVKGALEQVVEVVAIYSGVIRKFAHKEGLARVGNLLSRFFCAGSHEDQLNELDKQKTSAILNLLNLVTAALARHMLSKDRDHHTTVAFTGQLPQDAERFLRNLGVGISSRVGVGLLAKQLTILAGELGLVIMDDMAPEFQNAKAEIRKRLCEDGQGEGETEGPIALVLMSFVGTQPSLEGTLRRLLRGEQAPRPPLIGQQVCLLAPLPADLLFSALKPMTDEVRADVDRRMGKYLPGSREWVFRAFREWAEDENPGSSRSLWLQGVAGMGKSVISAVLIDTFGRSVSDDEEEGEPQGQTRNFPRIIGQISVHYPAVGKKVIDDLRRPDSDVLTALQAVDSADATQVEFVFDQLVLLPLNAYLDNNLGGGGSGDAGTPLVGEVSHTPVIVLDALDELQAGSARSAMLKLLSTRIPKLHKKVKFFITSRPEPDIVKELEEKLKAEKLDQFDEKNKDDLRRYCTERFIPQNTSGGEIMEESALQALVDELVEKSAGLFLWFRYAEEALERSRKSASPTEPLSVTPQTLLMEGFYREQMERMERRIEGAFGEDRDGCQHVVALLLQVLAVICILRELPRMADLGRLAGLTENTAALVLNLLGLLFSTDSDKEPIRATHKSVFDFLLSPRETESLRWKVDIVQGHRTVCKVSRGAPSRVLGRSGRPLDRYSGPPSVEDILSCHPKTNTTCRHASAERTLGVPFIRYCLCHGLDHLTDLARLCSSEKGGDSDVLIDEVTQWTALLLERRVESNATSQVLRRHLAEREVEALAEQTKTDSIVSPVIVTPLFFRLLTAVGGLYERARPLGSTFVDLLAVFSALPPFPPGRIDDRRLSCSTASCSALPLTKSETIAKLPDTPASAFPSSANLRELAFQMRKLFLRFGASALERRNPLWFLSLLSNSPSQAFTFGVNPRTFSRITPTYFCLPPPLNFDPCVVEMRGHRESVRSVAFSPDGRTLATASDDRSVRLWDVGFGREVKTLEGHKDLVSCVTFSPDGKMVGTGSWDTTARVWDVESGGEVRKFVRHGDGGYVNAFAFSPDGKIAATDCRDNTIRLWEVETVKEMQQLAGHTQSVRCIAFSPNGKMLATCSKDQTIRLWDVAAGKEEKKLEGHSGCVYSIAFSPDGRTLVSGSRDSSVCLWDVYGGTVVRKLEGHQQAVTSVAFSPGGEVVATGSDDATVRVWDAVTGDELNKLQGHRGSVLCLTFSPDGNALATASWDKTVRLWDLAAHQLPATAEGHRGPVRSVAFSRDGRTLATASDDRSVRLWDVGFGREVKTLEGHKELVSCVTFSPNGKIVGTGSWDTTARVWDVESGGEVRKMEGHEGYVNAVAFSPDGKTLATCSRDNTTRLWQIETGNEIKVLQKLAGERWNVFSVAFSPDGNTLATGSDSTPVRLWDLLEGGVKTPDARSFATGSGDAAVQLWDVFGDRVRKLHGHRSFVHSVAFSLDGKLLASGSDDKTARLWDVETGEGVRELEGHGLSVRSVAFSPDGRLLATGSEDETARLWEVSTGKVLMNLEVHTSCVSSVAFSLMGTMLATGSSDDTARIWFLTGSLLYPSHGFQLPCGFLGGGRGELPQGFEWESVSFSSSGSRFYATSNLDEGPFPCHERRH</sequence>
<dbReference type="FunFam" id="2.130.10.10:FF:000228">
    <property type="entry name" value="COMPASS-like H3K4 histone methylase component WDR5A"/>
    <property type="match status" value="1"/>
</dbReference>
<evidence type="ECO:0000259" key="4">
    <source>
        <dbReference type="Pfam" id="PF23342"/>
    </source>
</evidence>
<feature type="repeat" description="WD" evidence="3">
    <location>
        <begin position="1280"/>
        <end position="1321"/>
    </location>
</feature>
<feature type="repeat" description="WD" evidence="3">
    <location>
        <begin position="1196"/>
        <end position="1237"/>
    </location>
</feature>
<gene>
    <name evidence="6" type="ORF">Cvel_23698</name>
</gene>
<dbReference type="InterPro" id="IPR015943">
    <property type="entry name" value="WD40/YVTN_repeat-like_dom_sf"/>
</dbReference>
<dbReference type="Gene3D" id="1.20.930.20">
    <property type="entry name" value="Adaptor protein Cbl, N-terminal domain"/>
    <property type="match status" value="1"/>
</dbReference>
<feature type="repeat" description="WD" evidence="3">
    <location>
        <begin position="1490"/>
        <end position="1531"/>
    </location>
</feature>
<dbReference type="InterPro" id="IPR019775">
    <property type="entry name" value="WD40_repeat_CS"/>
</dbReference>
<organism evidence="6">
    <name type="scientific">Chromera velia CCMP2878</name>
    <dbReference type="NCBI Taxonomy" id="1169474"/>
    <lineage>
        <taxon>Eukaryota</taxon>
        <taxon>Sar</taxon>
        <taxon>Alveolata</taxon>
        <taxon>Colpodellida</taxon>
        <taxon>Chromeraceae</taxon>
        <taxon>Chromera</taxon>
    </lineage>
</organism>
<feature type="repeat" description="WD" evidence="3">
    <location>
        <begin position="1575"/>
        <end position="1595"/>
    </location>
</feature>
<dbReference type="InterPro" id="IPR056884">
    <property type="entry name" value="NPHP3-like_N"/>
</dbReference>
<keyword evidence="2" id="KW-0677">Repeat</keyword>
<feature type="repeat" description="WD" evidence="3">
    <location>
        <begin position="1322"/>
        <end position="1363"/>
    </location>
</feature>
<dbReference type="VEuPathDB" id="CryptoDB:Cvel_23698"/>
<name>A0A0G4GWN5_9ALVE</name>
<dbReference type="PROSITE" id="PS00678">
    <property type="entry name" value="WD_REPEATS_1"/>
    <property type="match status" value="9"/>
</dbReference>
<dbReference type="SMART" id="SM00320">
    <property type="entry name" value="WD40"/>
    <property type="match status" value="14"/>
</dbReference>
<feature type="domain" description="WDR90 4th beta-propeller" evidence="4">
    <location>
        <begin position="1203"/>
        <end position="1330"/>
    </location>
</feature>
<evidence type="ECO:0000256" key="2">
    <source>
        <dbReference type="ARBA" id="ARBA00022737"/>
    </source>
</evidence>
<feature type="repeat" description="WD" evidence="3">
    <location>
        <begin position="1448"/>
        <end position="1489"/>
    </location>
</feature>